<comment type="subcellular location">
    <subcellularLocation>
        <location evidence="1">Membrane</location>
        <topology evidence="1">Multi-pass membrane protein</topology>
    </subcellularLocation>
</comment>
<dbReference type="InterPro" id="IPR049326">
    <property type="entry name" value="Rhodopsin_dom_fungi"/>
</dbReference>
<evidence type="ECO:0000256" key="4">
    <source>
        <dbReference type="ARBA" id="ARBA00023136"/>
    </source>
</evidence>
<keyword evidence="3 6" id="KW-1133">Transmembrane helix</keyword>
<comment type="caution">
    <text evidence="8">The sequence shown here is derived from an EMBL/GenBank/DDBJ whole genome shotgun (WGS) entry which is preliminary data.</text>
</comment>
<dbReference type="InterPro" id="IPR052337">
    <property type="entry name" value="SAT4-like"/>
</dbReference>
<evidence type="ECO:0000313" key="9">
    <source>
        <dbReference type="Proteomes" id="UP001303222"/>
    </source>
</evidence>
<protein>
    <recommendedName>
        <fullName evidence="7">Rhodopsin domain-containing protein</fullName>
    </recommendedName>
</protein>
<name>A0AAN6NN70_9PEZI</name>
<evidence type="ECO:0000256" key="6">
    <source>
        <dbReference type="SAM" id="Phobius"/>
    </source>
</evidence>
<feature type="domain" description="Rhodopsin" evidence="7">
    <location>
        <begin position="28"/>
        <end position="116"/>
    </location>
</feature>
<evidence type="ECO:0000256" key="2">
    <source>
        <dbReference type="ARBA" id="ARBA00022692"/>
    </source>
</evidence>
<keyword evidence="4 6" id="KW-0472">Membrane</keyword>
<feature type="transmembrane region" description="Helical" evidence="6">
    <location>
        <begin position="40"/>
        <end position="59"/>
    </location>
</feature>
<dbReference type="PANTHER" id="PTHR33048">
    <property type="entry name" value="PTH11-LIKE INTEGRAL MEMBRANE PROTEIN (AFU_ORTHOLOGUE AFUA_5G11245)"/>
    <property type="match status" value="1"/>
</dbReference>
<dbReference type="AlphaFoldDB" id="A0AAN6NN70"/>
<organism evidence="8 9">
    <name type="scientific">Pseudoneurospora amorphoporcata</name>
    <dbReference type="NCBI Taxonomy" id="241081"/>
    <lineage>
        <taxon>Eukaryota</taxon>
        <taxon>Fungi</taxon>
        <taxon>Dikarya</taxon>
        <taxon>Ascomycota</taxon>
        <taxon>Pezizomycotina</taxon>
        <taxon>Sordariomycetes</taxon>
        <taxon>Sordariomycetidae</taxon>
        <taxon>Sordariales</taxon>
        <taxon>Sordariaceae</taxon>
        <taxon>Pseudoneurospora</taxon>
    </lineage>
</organism>
<reference evidence="8" key="2">
    <citation type="submission" date="2023-06" db="EMBL/GenBank/DDBJ databases">
        <authorList>
            <consortium name="Lawrence Berkeley National Laboratory"/>
            <person name="Mondo S.J."/>
            <person name="Hensen N."/>
            <person name="Bonometti L."/>
            <person name="Westerberg I."/>
            <person name="Brannstrom I.O."/>
            <person name="Guillou S."/>
            <person name="Cros-Aarteil S."/>
            <person name="Calhoun S."/>
            <person name="Haridas S."/>
            <person name="Kuo A."/>
            <person name="Pangilinan J."/>
            <person name="Riley R."/>
            <person name="Labutti K."/>
            <person name="Andreopoulos B."/>
            <person name="Lipzen A."/>
            <person name="Chen C."/>
            <person name="Yanf M."/>
            <person name="Daum C."/>
            <person name="Ng V."/>
            <person name="Clum A."/>
            <person name="Steindorff A."/>
            <person name="Ohm R."/>
            <person name="Martin F."/>
            <person name="Silar P."/>
            <person name="Natvig D."/>
            <person name="Lalanne C."/>
            <person name="Gautier V."/>
            <person name="Ament-Velasquez S.L."/>
            <person name="Kruys A."/>
            <person name="Hutchinson M.I."/>
            <person name="Powell A.J."/>
            <person name="Barry K."/>
            <person name="Miller A.N."/>
            <person name="Grigoriev I.V."/>
            <person name="Debuchy R."/>
            <person name="Gladieux P."/>
            <person name="Thoren M.H."/>
            <person name="Johannesson H."/>
        </authorList>
    </citation>
    <scope>NUCLEOTIDE SEQUENCE</scope>
    <source>
        <strain evidence="8">CBS 626.80</strain>
    </source>
</reference>
<proteinExistence type="inferred from homology"/>
<keyword evidence="2 6" id="KW-0812">Transmembrane</keyword>
<keyword evidence="9" id="KW-1185">Reference proteome</keyword>
<evidence type="ECO:0000256" key="1">
    <source>
        <dbReference type="ARBA" id="ARBA00004141"/>
    </source>
</evidence>
<accession>A0AAN6NN70</accession>
<evidence type="ECO:0000256" key="3">
    <source>
        <dbReference type="ARBA" id="ARBA00022989"/>
    </source>
</evidence>
<comment type="similarity">
    <text evidence="5">Belongs to the SAT4 family.</text>
</comment>
<sequence length="198" mass="21621">MTEAIYGLGKHALDVDPALIVSMGKAGCYIRILSYQHARYLVYLILGIVVATNGVWILYTVVTACDPLRAFWDPGSVSTPKCSGVADWYANTGLHIGTDILLYILPLPVVGQVEVSTIRLWDLVAEASRPDFTFDNVSIAYLTCSEVNGAIVVACCMTLKPFFDRASSFWCLGRLRLTKSDSSGKSDVGDSDVEAQHY</sequence>
<dbReference type="Pfam" id="PF20684">
    <property type="entry name" value="Fung_rhodopsin"/>
    <property type="match status" value="1"/>
</dbReference>
<gene>
    <name evidence="8" type="ORF">QBC32DRAFT_364820</name>
</gene>
<evidence type="ECO:0000313" key="8">
    <source>
        <dbReference type="EMBL" id="KAK3948720.1"/>
    </source>
</evidence>
<dbReference type="EMBL" id="MU859248">
    <property type="protein sequence ID" value="KAK3948720.1"/>
    <property type="molecule type" value="Genomic_DNA"/>
</dbReference>
<dbReference type="Proteomes" id="UP001303222">
    <property type="component" value="Unassembled WGS sequence"/>
</dbReference>
<reference evidence="8" key="1">
    <citation type="journal article" date="2023" name="Mol. Phylogenet. Evol.">
        <title>Genome-scale phylogeny and comparative genomics of the fungal order Sordariales.</title>
        <authorList>
            <person name="Hensen N."/>
            <person name="Bonometti L."/>
            <person name="Westerberg I."/>
            <person name="Brannstrom I.O."/>
            <person name="Guillou S."/>
            <person name="Cros-Aarteil S."/>
            <person name="Calhoun S."/>
            <person name="Haridas S."/>
            <person name="Kuo A."/>
            <person name="Mondo S."/>
            <person name="Pangilinan J."/>
            <person name="Riley R."/>
            <person name="LaButti K."/>
            <person name="Andreopoulos B."/>
            <person name="Lipzen A."/>
            <person name="Chen C."/>
            <person name="Yan M."/>
            <person name="Daum C."/>
            <person name="Ng V."/>
            <person name="Clum A."/>
            <person name="Steindorff A."/>
            <person name="Ohm R.A."/>
            <person name="Martin F."/>
            <person name="Silar P."/>
            <person name="Natvig D.O."/>
            <person name="Lalanne C."/>
            <person name="Gautier V."/>
            <person name="Ament-Velasquez S.L."/>
            <person name="Kruys A."/>
            <person name="Hutchinson M.I."/>
            <person name="Powell A.J."/>
            <person name="Barry K."/>
            <person name="Miller A.N."/>
            <person name="Grigoriev I.V."/>
            <person name="Debuchy R."/>
            <person name="Gladieux P."/>
            <person name="Hiltunen Thoren M."/>
            <person name="Johannesson H."/>
        </authorList>
    </citation>
    <scope>NUCLEOTIDE SEQUENCE</scope>
    <source>
        <strain evidence="8">CBS 626.80</strain>
    </source>
</reference>
<evidence type="ECO:0000259" key="7">
    <source>
        <dbReference type="Pfam" id="PF20684"/>
    </source>
</evidence>
<dbReference type="GO" id="GO:0016020">
    <property type="term" value="C:membrane"/>
    <property type="evidence" value="ECO:0007669"/>
    <property type="project" value="UniProtKB-SubCell"/>
</dbReference>
<evidence type="ECO:0000256" key="5">
    <source>
        <dbReference type="ARBA" id="ARBA00038359"/>
    </source>
</evidence>
<dbReference type="PANTHER" id="PTHR33048:SF47">
    <property type="entry name" value="INTEGRAL MEMBRANE PROTEIN-RELATED"/>
    <property type="match status" value="1"/>
</dbReference>